<dbReference type="GO" id="GO:0016491">
    <property type="term" value="F:oxidoreductase activity"/>
    <property type="evidence" value="ECO:0007669"/>
    <property type="project" value="InterPro"/>
</dbReference>
<dbReference type="EMBL" id="JAULSR010000001">
    <property type="protein sequence ID" value="KAK0636138.1"/>
    <property type="molecule type" value="Genomic_DNA"/>
</dbReference>
<dbReference type="AlphaFoldDB" id="A0AA39XLB1"/>
<protein>
    <recommendedName>
        <fullName evidence="4">Methyltransferase</fullName>
    </recommendedName>
</protein>
<evidence type="ECO:0000313" key="3">
    <source>
        <dbReference type="Proteomes" id="UP001174934"/>
    </source>
</evidence>
<proteinExistence type="inferred from homology"/>
<dbReference type="NCBIfam" id="NF041278">
    <property type="entry name" value="CmcJ_NvfI_EfuI"/>
    <property type="match status" value="1"/>
</dbReference>
<keyword evidence="3" id="KW-1185">Reference proteome</keyword>
<evidence type="ECO:0000256" key="1">
    <source>
        <dbReference type="ARBA" id="ARBA00023604"/>
    </source>
</evidence>
<gene>
    <name evidence="2" type="ORF">B0T17DRAFT_587397</name>
</gene>
<evidence type="ECO:0008006" key="4">
    <source>
        <dbReference type="Google" id="ProtNLM"/>
    </source>
</evidence>
<dbReference type="InterPro" id="IPR044053">
    <property type="entry name" value="AsaB-like"/>
</dbReference>
<dbReference type="Proteomes" id="UP001174934">
    <property type="component" value="Unassembled WGS sequence"/>
</dbReference>
<dbReference type="PANTHER" id="PTHR34598:SF3">
    <property type="entry name" value="OXIDOREDUCTASE AN1597"/>
    <property type="match status" value="1"/>
</dbReference>
<comment type="caution">
    <text evidence="2">The sequence shown here is derived from an EMBL/GenBank/DDBJ whole genome shotgun (WGS) entry which is preliminary data.</text>
</comment>
<organism evidence="2 3">
    <name type="scientific">Bombardia bombarda</name>
    <dbReference type="NCBI Taxonomy" id="252184"/>
    <lineage>
        <taxon>Eukaryota</taxon>
        <taxon>Fungi</taxon>
        <taxon>Dikarya</taxon>
        <taxon>Ascomycota</taxon>
        <taxon>Pezizomycotina</taxon>
        <taxon>Sordariomycetes</taxon>
        <taxon>Sordariomycetidae</taxon>
        <taxon>Sordariales</taxon>
        <taxon>Lasiosphaeriaceae</taxon>
        <taxon>Bombardia</taxon>
    </lineage>
</organism>
<dbReference type="PANTHER" id="PTHR34598">
    <property type="entry name" value="BLL6449 PROTEIN"/>
    <property type="match status" value="1"/>
</dbReference>
<name>A0AA39XLB1_9PEZI</name>
<sequence length="295" mass="33652">MSLKVQNHIPKSNVKDETVQLSYIQWLDIFETEKPYEVISEVPPGLAPSNFSCSAAAPEVIHDIRGHEDSFNLEDHGFQVWTNTLAVTAFDKETVENKYLPSIGALLKEVFGPRTEAFVFDWRLSSVNAWRQIRSTDRAKSKMVPGAVIDLDDPLVCLPPVHAVHVDQSPWGAVNRVKHHMGECASELLRKRFRIINLWRPLHFPVENFPLAVCDGGTVPTEKLLAVDHVRKAYIGESLYPLPCPEYQWHYLSHQTRDEVLLFKTYDSATSARARWPEVKPRESIEVRALVFTEN</sequence>
<evidence type="ECO:0000313" key="2">
    <source>
        <dbReference type="EMBL" id="KAK0636138.1"/>
    </source>
</evidence>
<reference evidence="2" key="1">
    <citation type="submission" date="2023-06" db="EMBL/GenBank/DDBJ databases">
        <title>Genome-scale phylogeny and comparative genomics of the fungal order Sordariales.</title>
        <authorList>
            <consortium name="Lawrence Berkeley National Laboratory"/>
            <person name="Hensen N."/>
            <person name="Bonometti L."/>
            <person name="Westerberg I."/>
            <person name="Brannstrom I.O."/>
            <person name="Guillou S."/>
            <person name="Cros-Aarteil S."/>
            <person name="Calhoun S."/>
            <person name="Haridas S."/>
            <person name="Kuo A."/>
            <person name="Mondo S."/>
            <person name="Pangilinan J."/>
            <person name="Riley R."/>
            <person name="LaButti K."/>
            <person name="Andreopoulos B."/>
            <person name="Lipzen A."/>
            <person name="Chen C."/>
            <person name="Yanf M."/>
            <person name="Daum C."/>
            <person name="Ng V."/>
            <person name="Clum A."/>
            <person name="Steindorff A."/>
            <person name="Ohm R."/>
            <person name="Martin F."/>
            <person name="Silar P."/>
            <person name="Natvig D."/>
            <person name="Lalanne C."/>
            <person name="Gautier V."/>
            <person name="Ament-velasquez S.L."/>
            <person name="Kruys A."/>
            <person name="Hutchinson M.I."/>
            <person name="Powell A.J."/>
            <person name="Barry K."/>
            <person name="Miller A.N."/>
            <person name="Grigoriev I.V."/>
            <person name="Debuchy R."/>
            <person name="Gladieux P."/>
            <person name="Thoren M.H."/>
            <person name="Johannesson H."/>
        </authorList>
    </citation>
    <scope>NUCLEOTIDE SEQUENCE</scope>
    <source>
        <strain evidence="2">SMH3391-2</strain>
    </source>
</reference>
<comment type="similarity">
    <text evidence="1">Belongs to the asaB hydroxylase/desaturase family.</text>
</comment>
<accession>A0AA39XLB1</accession>